<feature type="domain" description="Heterokaryon incompatibility" evidence="1">
    <location>
        <begin position="63"/>
        <end position="147"/>
    </location>
</feature>
<evidence type="ECO:0000313" key="3">
    <source>
        <dbReference type="EMBL" id="KAK5543834.1"/>
    </source>
</evidence>
<evidence type="ECO:0000259" key="2">
    <source>
        <dbReference type="Pfam" id="PF26640"/>
    </source>
</evidence>
<dbReference type="EMBL" id="JAXLQG010000002">
    <property type="protein sequence ID" value="KAK5543834.1"/>
    <property type="molecule type" value="Genomic_DNA"/>
</dbReference>
<comment type="caution">
    <text evidence="3">The sequence shown here is derived from an EMBL/GenBank/DDBJ whole genome shotgun (WGS) entry which is preliminary data.</text>
</comment>
<dbReference type="AlphaFoldDB" id="A0AAV9QK71"/>
<protein>
    <recommendedName>
        <fullName evidence="5">Heterokaryon incompatibility domain-containing protein</fullName>
    </recommendedName>
</protein>
<dbReference type="Proteomes" id="UP001345827">
    <property type="component" value="Unassembled WGS sequence"/>
</dbReference>
<sequence length="664" mass="76114">MVDPEPEFLLFSGDSLLQSIAAREARGALGNAHVVRQIYVAMRLINVRTMQLEEFHSGQAPKYGILSHRWEAEEVTFQDMSDPQIFGKKGYGKIQSAAWFARIKDLSYLWVDTCCIDKNSSSELTEAINSMYRWYKEAQICFAYLTDIEIHKHEISTSIWFTRGWTLQELIAPKNVIFYDKNWVSLGTKDQLAVYLAQATGIALDVLVGKSSPSSCSVAQRMSWASKRKTERIEDRAYSLLGLFDVSMPMLYGEGERSFTRLQEEIIKHSDDHSIFAWDRGHNGFFGGHSGLLATSPSQFTMCQNVVRSSTELVSTGGFALTNVGLSIQLLTVPWGMETYLSILNCNIKNYPHDRLGIFLERLHSSHDEQQFARVQYAGDTVKPVRLEHVMKDTQRRIRRVHVRQLIIDPPLRRWPGFRLHDLKLPGYTPEELVQAEFRFRNSLPHRWRYGPEEMQYAQNYLPNGLLDLPPRPVFFAMPSGRGTAAIIYFPPSKKDKNGERICWMKFGFDEDFRPMCIFGRRRSLWGGNSAHLAVTPESFEDAESTPGEHALLFRNDWIVQNAGDVHIKDIAALWQSRDFCILRGHRDRGIDVKIPFLRLHISVRLEPIPEEYAPYNRPDTLVAEMYIWTISVNCWQDPTGNGRMKTAMGAGELLVKSLDDIFL</sequence>
<evidence type="ECO:0008006" key="5">
    <source>
        <dbReference type="Google" id="ProtNLM"/>
    </source>
</evidence>
<name>A0AAV9QK71_9PEZI</name>
<organism evidence="3 4">
    <name type="scientific">Vermiconidia calcicola</name>
    <dbReference type="NCBI Taxonomy" id="1690605"/>
    <lineage>
        <taxon>Eukaryota</taxon>
        <taxon>Fungi</taxon>
        <taxon>Dikarya</taxon>
        <taxon>Ascomycota</taxon>
        <taxon>Pezizomycotina</taxon>
        <taxon>Dothideomycetes</taxon>
        <taxon>Dothideomycetidae</taxon>
        <taxon>Mycosphaerellales</taxon>
        <taxon>Extremaceae</taxon>
        <taxon>Vermiconidia</taxon>
    </lineage>
</organism>
<dbReference type="PANTHER" id="PTHR10622">
    <property type="entry name" value="HET DOMAIN-CONTAINING PROTEIN"/>
    <property type="match status" value="1"/>
</dbReference>
<evidence type="ECO:0000259" key="1">
    <source>
        <dbReference type="Pfam" id="PF06985"/>
    </source>
</evidence>
<dbReference type="Pfam" id="PF06985">
    <property type="entry name" value="HET"/>
    <property type="match status" value="1"/>
</dbReference>
<gene>
    <name evidence="3" type="ORF">LTR25_001449</name>
</gene>
<dbReference type="InterPro" id="IPR058525">
    <property type="entry name" value="DUF8212"/>
</dbReference>
<evidence type="ECO:0000313" key="4">
    <source>
        <dbReference type="Proteomes" id="UP001345827"/>
    </source>
</evidence>
<reference evidence="3 4" key="1">
    <citation type="submission" date="2023-06" db="EMBL/GenBank/DDBJ databases">
        <title>Black Yeasts Isolated from many extreme environments.</title>
        <authorList>
            <person name="Coleine C."/>
            <person name="Stajich J.E."/>
            <person name="Selbmann L."/>
        </authorList>
    </citation>
    <scope>NUCLEOTIDE SEQUENCE [LARGE SCALE GENOMIC DNA]</scope>
    <source>
        <strain evidence="3 4">CCFEE 5887</strain>
    </source>
</reference>
<proteinExistence type="predicted"/>
<feature type="domain" description="DUF8212" evidence="2">
    <location>
        <begin position="257"/>
        <end position="284"/>
    </location>
</feature>
<accession>A0AAV9QK71</accession>
<keyword evidence="4" id="KW-1185">Reference proteome</keyword>
<dbReference type="Pfam" id="PF26640">
    <property type="entry name" value="DUF8212"/>
    <property type="match status" value="1"/>
</dbReference>
<dbReference type="PANTHER" id="PTHR10622:SF10">
    <property type="entry name" value="HET DOMAIN-CONTAINING PROTEIN"/>
    <property type="match status" value="1"/>
</dbReference>
<dbReference type="InterPro" id="IPR010730">
    <property type="entry name" value="HET"/>
</dbReference>